<dbReference type="Proteomes" id="UP000324832">
    <property type="component" value="Unassembled WGS sequence"/>
</dbReference>
<gene>
    <name evidence="1" type="ORF">LSINAPIS_LOCUS2226</name>
</gene>
<keyword evidence="2" id="KW-1185">Reference proteome</keyword>
<protein>
    <submittedName>
        <fullName evidence="1">Uncharacterized protein</fullName>
    </submittedName>
</protein>
<evidence type="ECO:0000313" key="1">
    <source>
        <dbReference type="EMBL" id="VVC88987.1"/>
    </source>
</evidence>
<name>A0A5E4PV29_9NEOP</name>
<proteinExistence type="predicted"/>
<reference evidence="1 2" key="1">
    <citation type="submission" date="2017-07" db="EMBL/GenBank/DDBJ databases">
        <authorList>
            <person name="Talla V."/>
            <person name="Backstrom N."/>
        </authorList>
    </citation>
    <scope>NUCLEOTIDE SEQUENCE [LARGE SCALE GENOMIC DNA]</scope>
</reference>
<dbReference type="EMBL" id="FZQP02000448">
    <property type="protein sequence ID" value="VVC88987.1"/>
    <property type="molecule type" value="Genomic_DNA"/>
</dbReference>
<dbReference type="AlphaFoldDB" id="A0A5E4PV29"/>
<evidence type="ECO:0000313" key="2">
    <source>
        <dbReference type="Proteomes" id="UP000324832"/>
    </source>
</evidence>
<sequence>MKINGKHACFTSPDDLGLHDARQNIVHFRSFTTSPRDHRNVPNNGRPCVSYDIDCANVNLSKREQSAVGLGADIRIKVVCDPVAPTGLGLTSFFKPCQNIFLVLPNDIIVLKEVLPRCRNTRTHRISPILLVEYFAYVTSRLQMLSDKKQNTTAQHMLGIKFVAKLSQGARN</sequence>
<organism evidence="1 2">
    <name type="scientific">Leptidea sinapis</name>
    <dbReference type="NCBI Taxonomy" id="189913"/>
    <lineage>
        <taxon>Eukaryota</taxon>
        <taxon>Metazoa</taxon>
        <taxon>Ecdysozoa</taxon>
        <taxon>Arthropoda</taxon>
        <taxon>Hexapoda</taxon>
        <taxon>Insecta</taxon>
        <taxon>Pterygota</taxon>
        <taxon>Neoptera</taxon>
        <taxon>Endopterygota</taxon>
        <taxon>Lepidoptera</taxon>
        <taxon>Glossata</taxon>
        <taxon>Ditrysia</taxon>
        <taxon>Papilionoidea</taxon>
        <taxon>Pieridae</taxon>
        <taxon>Dismorphiinae</taxon>
        <taxon>Leptidea</taxon>
    </lineage>
</organism>
<accession>A0A5E4PV29</accession>